<dbReference type="KEGG" id="vg:40100228"/>
<evidence type="ECO:0000313" key="2">
    <source>
        <dbReference type="Proteomes" id="UP000030231"/>
    </source>
</evidence>
<sequence>MSMMDPKAYFIKQDLEEATKLLERAYNLLDNVHCYDTAVYEDIGAFLYGQDCEEVE</sequence>
<evidence type="ECO:0000313" key="1">
    <source>
        <dbReference type="EMBL" id="CEF89046.1"/>
    </source>
</evidence>
<reference evidence="1 2" key="1">
    <citation type="journal article" date="2015" name="PLoS ONE">
        <title>Investigation of a Large Collection of Pseudomonas aeruginosa Bacteriophages Collected from a Single Environmental Source in Abidjan, Cote d'Ivoire.</title>
        <authorList>
            <person name="Essoh C."/>
            <person name="Latino L."/>
            <person name="Midoux C."/>
            <person name="Blouin Y."/>
            <person name="Loukou G."/>
            <person name="Nguetta S.P."/>
            <person name="Lathro S."/>
            <person name="Cablanmian A."/>
            <person name="Kouassi A.K."/>
            <person name="Vergnaud G."/>
            <person name="Pourcel C."/>
        </authorList>
    </citation>
    <scope>NUCLEOTIDE SEQUENCE [LARGE SCALE GENOMIC DNA]</scope>
    <source>
        <strain evidence="1">Ab02</strain>
    </source>
</reference>
<keyword evidence="2" id="KW-1185">Reference proteome</keyword>
<accession>A0A0A1IUF8</accession>
<dbReference type="Proteomes" id="UP000030231">
    <property type="component" value="Genome"/>
</dbReference>
<dbReference type="EMBL" id="LN610572">
    <property type="protein sequence ID" value="CEF89046.1"/>
    <property type="molecule type" value="Genomic_DNA"/>
</dbReference>
<organism evidence="1 2">
    <name type="scientific">Pseudomonas phage vB_PaeM_C2-10_Ab02</name>
    <dbReference type="NCBI Taxonomy" id="1548900"/>
    <lineage>
        <taxon>Viruses</taxon>
        <taxon>Duplodnaviria</taxon>
        <taxon>Heunggongvirae</taxon>
        <taxon>Uroviricota</taxon>
        <taxon>Caudoviricetes</taxon>
        <taxon>Vandenendeviridae</taxon>
        <taxon>Skurskavirinae</taxon>
        <taxon>Pakpunavirus</taxon>
        <taxon>Pakpunavirus CAb02</taxon>
    </lineage>
</organism>
<dbReference type="GeneID" id="40100228"/>
<gene>
    <name evidence="1" type="primary">ORF117</name>
</gene>
<protein>
    <submittedName>
        <fullName evidence="1">Uncharacterized protein</fullName>
    </submittedName>
</protein>
<proteinExistence type="predicted"/>
<dbReference type="RefSeq" id="YP_009623523.1">
    <property type="nucleotide sequence ID" value="NC_042113.1"/>
</dbReference>
<name>A0A0A1IUF8_9CAUD</name>